<evidence type="ECO:0000313" key="3">
    <source>
        <dbReference type="Proteomes" id="UP000821853"/>
    </source>
</evidence>
<dbReference type="Proteomes" id="UP000821853">
    <property type="component" value="Unassembled WGS sequence"/>
</dbReference>
<evidence type="ECO:0000256" key="1">
    <source>
        <dbReference type="SAM" id="MobiDB-lite"/>
    </source>
</evidence>
<accession>A0A9J6FHY5</accession>
<dbReference type="AlphaFoldDB" id="A0A9J6FHY5"/>
<dbReference type="VEuPathDB" id="VectorBase:HLOH_063176"/>
<evidence type="ECO:0000313" key="2">
    <source>
        <dbReference type="EMBL" id="KAH9365982.1"/>
    </source>
</evidence>
<organism evidence="2 3">
    <name type="scientific">Haemaphysalis longicornis</name>
    <name type="common">Bush tick</name>
    <dbReference type="NCBI Taxonomy" id="44386"/>
    <lineage>
        <taxon>Eukaryota</taxon>
        <taxon>Metazoa</taxon>
        <taxon>Ecdysozoa</taxon>
        <taxon>Arthropoda</taxon>
        <taxon>Chelicerata</taxon>
        <taxon>Arachnida</taxon>
        <taxon>Acari</taxon>
        <taxon>Parasitiformes</taxon>
        <taxon>Ixodida</taxon>
        <taxon>Ixodoidea</taxon>
        <taxon>Ixodidae</taxon>
        <taxon>Haemaphysalinae</taxon>
        <taxon>Haemaphysalis</taxon>
    </lineage>
</organism>
<keyword evidence="3" id="KW-1185">Reference proteome</keyword>
<dbReference type="EMBL" id="JABSTR010000003">
    <property type="protein sequence ID" value="KAH9365982.1"/>
    <property type="molecule type" value="Genomic_DNA"/>
</dbReference>
<name>A0A9J6FHY5_HAELO</name>
<sequence length="96" mass="10742">MNTKRDWSLPRTIIQPPPPVHPVPRILLSTKQHPNTLAEDLRLLIYPTSTQIPASVLPCQDFPPSPLDHPFTIQEPAPGAQQPSSQYDTSERSNNL</sequence>
<feature type="region of interest" description="Disordered" evidence="1">
    <location>
        <begin position="1"/>
        <end position="25"/>
    </location>
</feature>
<gene>
    <name evidence="2" type="ORF">HPB48_013003</name>
</gene>
<feature type="region of interest" description="Disordered" evidence="1">
    <location>
        <begin position="60"/>
        <end position="96"/>
    </location>
</feature>
<proteinExistence type="predicted"/>
<comment type="caution">
    <text evidence="2">The sequence shown here is derived from an EMBL/GenBank/DDBJ whole genome shotgun (WGS) entry which is preliminary data.</text>
</comment>
<reference evidence="2 3" key="1">
    <citation type="journal article" date="2020" name="Cell">
        <title>Large-Scale Comparative Analyses of Tick Genomes Elucidate Their Genetic Diversity and Vector Capacities.</title>
        <authorList>
            <consortium name="Tick Genome and Microbiome Consortium (TIGMIC)"/>
            <person name="Jia N."/>
            <person name="Wang J."/>
            <person name="Shi W."/>
            <person name="Du L."/>
            <person name="Sun Y."/>
            <person name="Zhan W."/>
            <person name="Jiang J.F."/>
            <person name="Wang Q."/>
            <person name="Zhang B."/>
            <person name="Ji P."/>
            <person name="Bell-Sakyi L."/>
            <person name="Cui X.M."/>
            <person name="Yuan T.T."/>
            <person name="Jiang B.G."/>
            <person name="Yang W.F."/>
            <person name="Lam T.T."/>
            <person name="Chang Q.C."/>
            <person name="Ding S.J."/>
            <person name="Wang X.J."/>
            <person name="Zhu J.G."/>
            <person name="Ruan X.D."/>
            <person name="Zhao L."/>
            <person name="Wei J.T."/>
            <person name="Ye R.Z."/>
            <person name="Que T.C."/>
            <person name="Du C.H."/>
            <person name="Zhou Y.H."/>
            <person name="Cheng J.X."/>
            <person name="Dai P.F."/>
            <person name="Guo W.B."/>
            <person name="Han X.H."/>
            <person name="Huang E.J."/>
            <person name="Li L.F."/>
            <person name="Wei W."/>
            <person name="Gao Y.C."/>
            <person name="Liu J.Z."/>
            <person name="Shao H.Z."/>
            <person name="Wang X."/>
            <person name="Wang C.C."/>
            <person name="Yang T.C."/>
            <person name="Huo Q.B."/>
            <person name="Li W."/>
            <person name="Chen H.Y."/>
            <person name="Chen S.E."/>
            <person name="Zhou L.G."/>
            <person name="Ni X.B."/>
            <person name="Tian J.H."/>
            <person name="Sheng Y."/>
            <person name="Liu T."/>
            <person name="Pan Y.S."/>
            <person name="Xia L.Y."/>
            <person name="Li J."/>
            <person name="Zhao F."/>
            <person name="Cao W.C."/>
        </authorList>
    </citation>
    <scope>NUCLEOTIDE SEQUENCE [LARGE SCALE GENOMIC DNA]</scope>
    <source>
        <strain evidence="2">HaeL-2018</strain>
    </source>
</reference>
<protein>
    <submittedName>
        <fullName evidence="2">Uncharacterized protein</fullName>
    </submittedName>
</protein>
<feature type="compositionally biased region" description="Polar residues" evidence="1">
    <location>
        <begin position="81"/>
        <end position="96"/>
    </location>
</feature>